<dbReference type="InterPro" id="IPR028989">
    <property type="entry name" value="RimP_N"/>
</dbReference>
<dbReference type="HAMAP" id="MF_01077">
    <property type="entry name" value="RimP"/>
    <property type="match status" value="1"/>
</dbReference>
<feature type="domain" description="DUF7912" evidence="4">
    <location>
        <begin position="218"/>
        <end position="285"/>
    </location>
</feature>
<evidence type="ECO:0000313" key="6">
    <source>
        <dbReference type="Proteomes" id="UP000250235"/>
    </source>
</evidence>
<dbReference type="Proteomes" id="UP000250235">
    <property type="component" value="Unassembled WGS sequence"/>
</dbReference>
<evidence type="ECO:0000259" key="3">
    <source>
        <dbReference type="Pfam" id="PF02576"/>
    </source>
</evidence>
<organism evidence="5 6">
    <name type="scientific">Dorcoceras hygrometricum</name>
    <dbReference type="NCBI Taxonomy" id="472368"/>
    <lineage>
        <taxon>Eukaryota</taxon>
        <taxon>Viridiplantae</taxon>
        <taxon>Streptophyta</taxon>
        <taxon>Embryophyta</taxon>
        <taxon>Tracheophyta</taxon>
        <taxon>Spermatophyta</taxon>
        <taxon>Magnoliopsida</taxon>
        <taxon>eudicotyledons</taxon>
        <taxon>Gunneridae</taxon>
        <taxon>Pentapetalae</taxon>
        <taxon>asterids</taxon>
        <taxon>lamiids</taxon>
        <taxon>Lamiales</taxon>
        <taxon>Gesneriaceae</taxon>
        <taxon>Didymocarpoideae</taxon>
        <taxon>Trichosporeae</taxon>
        <taxon>Loxocarpinae</taxon>
        <taxon>Dorcoceras</taxon>
    </lineage>
</organism>
<keyword evidence="6" id="KW-1185">Reference proteome</keyword>
<protein>
    <submittedName>
        <fullName evidence="5">Uncharacterized protein</fullName>
    </submittedName>
</protein>
<dbReference type="PANTHER" id="PTHR34544:SF3">
    <property type="entry name" value="OS07G0155200 PROTEIN"/>
    <property type="match status" value="1"/>
</dbReference>
<dbReference type="EMBL" id="KV001317">
    <property type="protein sequence ID" value="KZV39124.1"/>
    <property type="molecule type" value="Genomic_DNA"/>
</dbReference>
<dbReference type="InterPro" id="IPR035956">
    <property type="entry name" value="RimP_N_sf"/>
</dbReference>
<gene>
    <name evidence="5" type="ORF">F511_34810</name>
</gene>
<proteinExistence type="inferred from homology"/>
<evidence type="ECO:0000256" key="1">
    <source>
        <dbReference type="ARBA" id="ARBA00022490"/>
    </source>
</evidence>
<dbReference type="GO" id="GO:0042274">
    <property type="term" value="P:ribosomal small subunit biogenesis"/>
    <property type="evidence" value="ECO:0007669"/>
    <property type="project" value="InterPro"/>
</dbReference>
<dbReference type="InterPro" id="IPR003728">
    <property type="entry name" value="Ribosome_maturation_RimP"/>
</dbReference>
<reference evidence="5 6" key="1">
    <citation type="journal article" date="2015" name="Proc. Natl. Acad. Sci. U.S.A.">
        <title>The resurrection genome of Boea hygrometrica: A blueprint for survival of dehydration.</title>
        <authorList>
            <person name="Xiao L."/>
            <person name="Yang G."/>
            <person name="Zhang L."/>
            <person name="Yang X."/>
            <person name="Zhao S."/>
            <person name="Ji Z."/>
            <person name="Zhou Q."/>
            <person name="Hu M."/>
            <person name="Wang Y."/>
            <person name="Chen M."/>
            <person name="Xu Y."/>
            <person name="Jin H."/>
            <person name="Xiao X."/>
            <person name="Hu G."/>
            <person name="Bao F."/>
            <person name="Hu Y."/>
            <person name="Wan P."/>
            <person name="Li L."/>
            <person name="Deng X."/>
            <person name="Kuang T."/>
            <person name="Xiang C."/>
            <person name="Zhu J.K."/>
            <person name="Oliver M.J."/>
            <person name="He Y."/>
        </authorList>
    </citation>
    <scope>NUCLEOTIDE SEQUENCE [LARGE SCALE GENOMIC DNA]</scope>
    <source>
        <strain evidence="6">cv. XS01</strain>
    </source>
</reference>
<evidence type="ECO:0000259" key="4">
    <source>
        <dbReference type="Pfam" id="PF25498"/>
    </source>
</evidence>
<name>A0A2Z7BXK9_9LAMI</name>
<keyword evidence="2" id="KW-0690">Ribosome biogenesis</keyword>
<dbReference type="PANTHER" id="PTHR34544">
    <property type="entry name" value="OSJNBA0006B20.18 PROTEIN"/>
    <property type="match status" value="1"/>
</dbReference>
<keyword evidence="1" id="KW-0963">Cytoplasm</keyword>
<evidence type="ECO:0000256" key="2">
    <source>
        <dbReference type="ARBA" id="ARBA00022517"/>
    </source>
</evidence>
<dbReference type="OrthoDB" id="1100432at2759"/>
<dbReference type="InterPro" id="IPR057234">
    <property type="entry name" value="DUF7912"/>
</dbReference>
<feature type="domain" description="Ribosome maturation factor RimP N-terminal" evidence="3">
    <location>
        <begin position="150"/>
        <end position="216"/>
    </location>
</feature>
<dbReference type="Pfam" id="PF25498">
    <property type="entry name" value="DUF7912"/>
    <property type="match status" value="1"/>
</dbReference>
<dbReference type="AlphaFoldDB" id="A0A2Z7BXK9"/>
<sequence>MRNKISVDRIHRFLEHRGFKKFHTSSALGLHMRNLPTQGNKLASLCRSFFTFETRRISLKPMTSFASLAASRYLYATSSVTEETSSKSVGAFDDFDGDVDPIDLWEEEDEAEPKIGDGGDGGGVVLENCPWGEVVLSVAQNVLEQSGEDMELYAFKTSPRGYIYVRLDKLSHEFGCPTMEEIESFSREYKKKLDEVGATGEIPDDLALEVSSPGVERLLKVPDDLLRFRDVPMIVSYIEYSDASCREKSGVYFLDSIEAESESCIWKLADVKENREPSAKGRPLSLPAMVQAPSYTPVTTGLKVLISNSNHDQSTG</sequence>
<dbReference type="SUPFAM" id="SSF75420">
    <property type="entry name" value="YhbC-like, N-terminal domain"/>
    <property type="match status" value="1"/>
</dbReference>
<accession>A0A2Z7BXK9</accession>
<dbReference type="Pfam" id="PF02576">
    <property type="entry name" value="RimP_N"/>
    <property type="match status" value="1"/>
</dbReference>
<evidence type="ECO:0000313" key="5">
    <source>
        <dbReference type="EMBL" id="KZV39124.1"/>
    </source>
</evidence>